<reference evidence="1" key="1">
    <citation type="submission" date="2023-12" db="EMBL/GenBank/DDBJ databases">
        <title>Genome assembly of Anisodus tanguticus.</title>
        <authorList>
            <person name="Wang Y.-J."/>
        </authorList>
    </citation>
    <scope>NUCLEOTIDE SEQUENCE</scope>
    <source>
        <strain evidence="1">KB-2021</strain>
        <tissue evidence="1">Leaf</tissue>
    </source>
</reference>
<organism evidence="1 2">
    <name type="scientific">Anisodus tanguticus</name>
    <dbReference type="NCBI Taxonomy" id="243964"/>
    <lineage>
        <taxon>Eukaryota</taxon>
        <taxon>Viridiplantae</taxon>
        <taxon>Streptophyta</taxon>
        <taxon>Embryophyta</taxon>
        <taxon>Tracheophyta</taxon>
        <taxon>Spermatophyta</taxon>
        <taxon>Magnoliopsida</taxon>
        <taxon>eudicotyledons</taxon>
        <taxon>Gunneridae</taxon>
        <taxon>Pentapetalae</taxon>
        <taxon>asterids</taxon>
        <taxon>lamiids</taxon>
        <taxon>Solanales</taxon>
        <taxon>Solanaceae</taxon>
        <taxon>Solanoideae</taxon>
        <taxon>Hyoscyameae</taxon>
        <taxon>Anisodus</taxon>
    </lineage>
</organism>
<proteinExistence type="predicted"/>
<comment type="caution">
    <text evidence="1">The sequence shown here is derived from an EMBL/GenBank/DDBJ whole genome shotgun (WGS) entry which is preliminary data.</text>
</comment>
<dbReference type="AlphaFoldDB" id="A0AAE1R331"/>
<sequence length="124" mass="13912">MKVEIPINKIKILVMNDKDTCLSNVADDKDGTILEGLEGGAAVFIAKPISDDLRDLWLYATLEDKKGKRAVVFIHNVFNARLGTCWSTTPTLHCLSPRLFGKRKLPMLASFHSRLPGLRQLQHQ</sequence>
<protein>
    <submittedName>
        <fullName evidence="1">Uncharacterized protein</fullName>
    </submittedName>
</protein>
<dbReference type="EMBL" id="JAVYJV010000020">
    <property type="protein sequence ID" value="KAK4344340.1"/>
    <property type="molecule type" value="Genomic_DNA"/>
</dbReference>
<evidence type="ECO:0000313" key="1">
    <source>
        <dbReference type="EMBL" id="KAK4344340.1"/>
    </source>
</evidence>
<keyword evidence="2" id="KW-1185">Reference proteome</keyword>
<name>A0AAE1R331_9SOLA</name>
<evidence type="ECO:0000313" key="2">
    <source>
        <dbReference type="Proteomes" id="UP001291623"/>
    </source>
</evidence>
<gene>
    <name evidence="1" type="ORF">RND71_037434</name>
</gene>
<dbReference type="Proteomes" id="UP001291623">
    <property type="component" value="Unassembled WGS sequence"/>
</dbReference>
<accession>A0AAE1R331</accession>